<dbReference type="InterPro" id="IPR011697">
    <property type="entry name" value="Peptidase_C26"/>
</dbReference>
<dbReference type="HOGENOM" id="CLU_030756_2_1_11"/>
<dbReference type="GO" id="GO:0016740">
    <property type="term" value="F:transferase activity"/>
    <property type="evidence" value="ECO:0007669"/>
    <property type="project" value="UniProtKB-KW"/>
</dbReference>
<dbReference type="Pfam" id="PF07722">
    <property type="entry name" value="Peptidase_C26"/>
    <property type="match status" value="1"/>
</dbReference>
<dbReference type="SUPFAM" id="SSF52317">
    <property type="entry name" value="Class I glutamine amidotransferase-like"/>
    <property type="match status" value="1"/>
</dbReference>
<name>A1RDP8_PAEAT</name>
<reference evidence="1 2" key="1">
    <citation type="journal article" date="2006" name="PLoS Genet.">
        <title>Secrets of soil survival revealed by the genome sequence of Arthrobacter aurescens TC1.</title>
        <authorList>
            <person name="Mongodin E.F."/>
            <person name="Shapir N."/>
            <person name="Daugherty S.C."/>
            <person name="DeBoy R.T."/>
            <person name="Emerson J.B."/>
            <person name="Shvartzbeyn A."/>
            <person name="Radune D."/>
            <person name="Vamathevan J."/>
            <person name="Riggs F."/>
            <person name="Grinberg V."/>
            <person name="Khouri H."/>
            <person name="Wackett L.P."/>
            <person name="Nelson K.E."/>
            <person name="Sadowsky M.J."/>
        </authorList>
    </citation>
    <scope>NUCLEOTIDE SEQUENCE [LARGE SCALE GENOMIC DNA]</scope>
    <source>
        <strain evidence="1 2">TC1</strain>
    </source>
</reference>
<protein>
    <submittedName>
        <fullName evidence="1">Glutamine amidotransferase</fullName>
    </submittedName>
</protein>
<dbReference type="Gene3D" id="3.40.50.880">
    <property type="match status" value="1"/>
</dbReference>
<dbReference type="Proteomes" id="UP000000637">
    <property type="component" value="Plasmid pTC2"/>
</dbReference>
<dbReference type="AlphaFoldDB" id="A1RDP8"/>
<geneLocation type="plasmid" evidence="1 2">
    <name>pTC2</name>
</geneLocation>
<accession>A1RDP8</accession>
<evidence type="ECO:0000313" key="2">
    <source>
        <dbReference type="Proteomes" id="UP000000637"/>
    </source>
</evidence>
<dbReference type="CDD" id="cd01745">
    <property type="entry name" value="GATase1_2"/>
    <property type="match status" value="1"/>
</dbReference>
<dbReference type="InterPro" id="IPR044668">
    <property type="entry name" value="PuuD-like"/>
</dbReference>
<dbReference type="PANTHER" id="PTHR43235">
    <property type="entry name" value="GLUTAMINE AMIDOTRANSFERASE PB2B2.05-RELATED"/>
    <property type="match status" value="1"/>
</dbReference>
<sequence length="246" mass="26674">MRAPLIAISAARQTVDTAFGPMPSTVQNMAYANGVLAAGGRPAILPSTATIPDAALEGFDGLILTGGGDISPRLYGEDPADTVYDVCDIRDDFEIELYNEAMLRGLPILATCRGMQLVNVIRGGNLVQEVSPDRGHWQDHPSHEPWHQVQLEPGSELARIAKDLTIPVNSYHHQGLGKLGTGLRVVGREGDVIEAIEADDAHLIGVQWHPEHMVDYHEAQKALFADLVEKAAAYAQSQKPLQEQFS</sequence>
<dbReference type="InterPro" id="IPR029062">
    <property type="entry name" value="Class_I_gatase-like"/>
</dbReference>
<dbReference type="KEGG" id="aau:AAur_pTC20211"/>
<proteinExistence type="predicted"/>
<keyword evidence="1" id="KW-0315">Glutamine amidotransferase</keyword>
<dbReference type="PANTHER" id="PTHR43235:SF1">
    <property type="entry name" value="GLUTAMINE AMIDOTRANSFERASE PB2B2.05-RELATED"/>
    <property type="match status" value="1"/>
</dbReference>
<evidence type="ECO:0000313" key="1">
    <source>
        <dbReference type="EMBL" id="ABM10611.1"/>
    </source>
</evidence>
<keyword evidence="2" id="KW-1185">Reference proteome</keyword>
<dbReference type="GO" id="GO:0006598">
    <property type="term" value="P:polyamine catabolic process"/>
    <property type="evidence" value="ECO:0007669"/>
    <property type="project" value="TreeGrafter"/>
</dbReference>
<dbReference type="OrthoDB" id="9813383at2"/>
<keyword evidence="1" id="KW-0614">Plasmid</keyword>
<dbReference type="GO" id="GO:0033969">
    <property type="term" value="F:gamma-glutamyl-gamma-aminobutyrate hydrolase activity"/>
    <property type="evidence" value="ECO:0007669"/>
    <property type="project" value="TreeGrafter"/>
</dbReference>
<dbReference type="PROSITE" id="PS51273">
    <property type="entry name" value="GATASE_TYPE_1"/>
    <property type="match status" value="1"/>
</dbReference>
<dbReference type="EMBL" id="CP000476">
    <property type="protein sequence ID" value="ABM10611.1"/>
    <property type="molecule type" value="Genomic_DNA"/>
</dbReference>
<gene>
    <name evidence="1" type="ordered locus">AAur_pTC20211</name>
</gene>
<dbReference type="eggNOG" id="COG2071">
    <property type="taxonomic scope" value="Bacteria"/>
</dbReference>
<organism evidence="1 2">
    <name type="scientific">Paenarthrobacter aurescens (strain TC1)</name>
    <dbReference type="NCBI Taxonomy" id="290340"/>
    <lineage>
        <taxon>Bacteria</taxon>
        <taxon>Bacillati</taxon>
        <taxon>Actinomycetota</taxon>
        <taxon>Actinomycetes</taxon>
        <taxon>Micrococcales</taxon>
        <taxon>Micrococcaceae</taxon>
        <taxon>Paenarthrobacter</taxon>
    </lineage>
</organism>
<dbReference type="GO" id="GO:0005829">
    <property type="term" value="C:cytosol"/>
    <property type="evidence" value="ECO:0007669"/>
    <property type="project" value="TreeGrafter"/>
</dbReference>
<dbReference type="RefSeq" id="WP_011777265.1">
    <property type="nucleotide sequence ID" value="NC_008713.1"/>
</dbReference>